<dbReference type="GO" id="GO:0004359">
    <property type="term" value="F:glutaminase activity"/>
    <property type="evidence" value="ECO:0007669"/>
    <property type="project" value="InterPro"/>
</dbReference>
<evidence type="ECO:0000256" key="7">
    <source>
        <dbReference type="HAMAP-Rule" id="MF_02090"/>
    </source>
</evidence>
<dbReference type="HAMAP" id="MF_02090">
    <property type="entry name" value="NadE_glutamine_dep"/>
    <property type="match status" value="1"/>
</dbReference>
<evidence type="ECO:0000313" key="11">
    <source>
        <dbReference type="EMBL" id="ADC88912.1"/>
    </source>
</evidence>
<evidence type="ECO:0000256" key="6">
    <source>
        <dbReference type="ARBA" id="ARBA00023027"/>
    </source>
</evidence>
<dbReference type="Proteomes" id="UP000002043">
    <property type="component" value="Chromosome"/>
</dbReference>
<dbReference type="InterPro" id="IPR036526">
    <property type="entry name" value="C-N_Hydrolase_sf"/>
</dbReference>
<dbReference type="FunFam" id="3.40.50.620:FF:000106">
    <property type="entry name" value="Glutamine-dependent NAD(+) synthetase"/>
    <property type="match status" value="1"/>
</dbReference>
<dbReference type="STRING" id="638303.Thal_0277"/>
<dbReference type="InterPro" id="IPR003694">
    <property type="entry name" value="NAD_synthase"/>
</dbReference>
<feature type="binding site" evidence="7">
    <location>
        <position position="418"/>
    </location>
    <ligand>
        <name>ATP</name>
        <dbReference type="ChEBI" id="CHEBI:30616"/>
    </ligand>
</feature>
<dbReference type="NCBIfam" id="TIGR00552">
    <property type="entry name" value="nadE"/>
    <property type="match status" value="1"/>
</dbReference>
<dbReference type="GO" id="GO:0008795">
    <property type="term" value="F:NAD+ synthase activity"/>
    <property type="evidence" value="ECO:0007669"/>
    <property type="project" value="UniProtKB-UniRule"/>
</dbReference>
<evidence type="ECO:0000256" key="1">
    <source>
        <dbReference type="ARBA" id="ARBA00005188"/>
    </source>
</evidence>
<evidence type="ECO:0000256" key="9">
    <source>
        <dbReference type="RuleBase" id="RU003811"/>
    </source>
</evidence>
<gene>
    <name evidence="7" type="primary">nadE</name>
    <name evidence="11" type="ordered locus">Thal_0277</name>
</gene>
<dbReference type="AlphaFoldDB" id="D3SP25"/>
<sequence>MYINVALAQINPLVGDPENNTQLIMERWQKVDDKAHLVVFPELSISGYPPEDLLLRWEFVKGCEKALNKLVEFSKSMKSVCVVGTPYWNGDLYNALVILQGGKVLGIYRKKHLPNYSVFDEKRYFRGGEEPLLMEIDGVVLGFSVCEDIWHPDGWERYYATAGADILININASPYHMGKYAFKEAFLKARAEDNLCYVVYVNSVGGQDELVFDGRSLVIDPEGNVIARCKAFEEDLKVVSLDVLKGRRRRLVDVRLRERPFVREKPLTHTDGRTLPYVEGTVEHSLEGEEELYRAVVLSIKEYVEKNGFRKVVVGLSGGIDSSLVACMAVDALGEERVVGVFMPSVFTSEESRQAVYQLVKNLRIQLLEFPIEGIMNSYKSMMGWDDITVAEENLQSRIRANILFYLSNRYGYLVLSTSNKSELATGYGTIYGDMAGGFAPLKDLYKTYVYRLAYYRNRVKEDIPSFVLTRPPTAELRPHQKDEDTLPPYPVLDKILFHYIEEGLSVEEIVRRGFERELVCKVVKMIKSAEYKRKQSPLGPKLTSRAFGKDWRVPITNGWRDSCG</sequence>
<dbReference type="InterPro" id="IPR014445">
    <property type="entry name" value="Gln-dep_NAD_synthase"/>
</dbReference>
<dbReference type="PANTHER" id="PTHR23090:SF9">
    <property type="entry name" value="GLUTAMINE-DEPENDENT NAD(+) SYNTHETASE"/>
    <property type="match status" value="1"/>
</dbReference>
<comment type="similarity">
    <text evidence="2 7 8">In the C-terminal section; belongs to the NAD synthetase family.</text>
</comment>
<feature type="domain" description="CN hydrolase" evidence="10">
    <location>
        <begin position="3"/>
        <end position="243"/>
    </location>
</feature>
<keyword evidence="6 7" id="KW-0520">NAD</keyword>
<keyword evidence="3 7" id="KW-0436">Ligase</keyword>
<dbReference type="Gene3D" id="3.40.50.620">
    <property type="entry name" value="HUPs"/>
    <property type="match status" value="1"/>
</dbReference>
<comment type="pathway">
    <text evidence="1 7 8">Cofactor biosynthesis; NAD(+) biosynthesis; NAD(+) from deamido-NAD(+) (L-Gln route): step 1/1.</text>
</comment>
<dbReference type="RefSeq" id="WP_012991319.1">
    <property type="nucleotide sequence ID" value="NC_013894.1"/>
</dbReference>
<feature type="binding site" evidence="7">
    <location>
        <position position="394"/>
    </location>
    <ligand>
        <name>deamido-NAD(+)</name>
        <dbReference type="ChEBI" id="CHEBI:58437"/>
        <note>ligand shared between two neighboring subunits</note>
    </ligand>
</feature>
<dbReference type="Gene3D" id="3.60.110.10">
    <property type="entry name" value="Carbon-nitrogen hydrolase"/>
    <property type="match status" value="1"/>
</dbReference>
<dbReference type="HOGENOM" id="CLU_022313_2_0_0"/>
<dbReference type="GO" id="GO:0005524">
    <property type="term" value="F:ATP binding"/>
    <property type="evidence" value="ECO:0007669"/>
    <property type="project" value="UniProtKB-UniRule"/>
</dbReference>
<dbReference type="eggNOG" id="COG0388">
    <property type="taxonomic scope" value="Bacteria"/>
</dbReference>
<feature type="binding site" evidence="7">
    <location>
        <begin position="315"/>
        <end position="322"/>
    </location>
    <ligand>
        <name>ATP</name>
        <dbReference type="ChEBI" id="CHEBI:30616"/>
    </ligand>
</feature>
<evidence type="ECO:0000313" key="12">
    <source>
        <dbReference type="Proteomes" id="UP000002043"/>
    </source>
</evidence>
<dbReference type="EC" id="6.3.5.1" evidence="7 8"/>
<dbReference type="InterPro" id="IPR022310">
    <property type="entry name" value="NAD/GMP_synthase"/>
</dbReference>
<dbReference type="EMBL" id="CP001931">
    <property type="protein sequence ID" value="ADC88912.1"/>
    <property type="molecule type" value="Genomic_DNA"/>
</dbReference>
<feature type="binding site" evidence="7">
    <location>
        <position position="116"/>
    </location>
    <ligand>
        <name>L-glutamine</name>
        <dbReference type="ChEBI" id="CHEBI:58359"/>
    </ligand>
</feature>
<evidence type="ECO:0000256" key="2">
    <source>
        <dbReference type="ARBA" id="ARBA00007145"/>
    </source>
</evidence>
<dbReference type="SUPFAM" id="SSF52402">
    <property type="entry name" value="Adenine nucleotide alpha hydrolases-like"/>
    <property type="match status" value="1"/>
</dbReference>
<dbReference type="OrthoDB" id="9803818at2"/>
<feature type="binding site" evidence="7">
    <location>
        <position position="179"/>
    </location>
    <ligand>
        <name>L-glutamine</name>
        <dbReference type="ChEBI" id="CHEBI:58359"/>
    </ligand>
</feature>
<dbReference type="PROSITE" id="PS50263">
    <property type="entry name" value="CN_HYDROLASE"/>
    <property type="match status" value="1"/>
</dbReference>
<dbReference type="InterPro" id="IPR014729">
    <property type="entry name" value="Rossmann-like_a/b/a_fold"/>
</dbReference>
<keyword evidence="12" id="KW-1185">Reference proteome</keyword>
<dbReference type="PANTHER" id="PTHR23090">
    <property type="entry name" value="NH 3 /GLUTAMINE-DEPENDENT NAD + SYNTHETASE"/>
    <property type="match status" value="1"/>
</dbReference>
<feature type="active site" description="Nucleophile; for glutaminase activity" evidence="7">
    <location>
        <position position="146"/>
    </location>
</feature>
<dbReference type="NCBIfam" id="NF010588">
    <property type="entry name" value="PRK13981.1"/>
    <property type="match status" value="1"/>
</dbReference>
<dbReference type="eggNOG" id="COG0171">
    <property type="taxonomic scope" value="Bacteria"/>
</dbReference>
<dbReference type="InterPro" id="IPR003010">
    <property type="entry name" value="C-N_Hydrolase"/>
</dbReference>
<dbReference type="GO" id="GO:0009435">
    <property type="term" value="P:NAD+ biosynthetic process"/>
    <property type="evidence" value="ECO:0007669"/>
    <property type="project" value="UniProtKB-UniRule"/>
</dbReference>
<comment type="catalytic activity">
    <reaction evidence="7 8">
        <text>deamido-NAD(+) + L-glutamine + ATP + H2O = L-glutamate + AMP + diphosphate + NAD(+) + H(+)</text>
        <dbReference type="Rhea" id="RHEA:24384"/>
        <dbReference type="ChEBI" id="CHEBI:15377"/>
        <dbReference type="ChEBI" id="CHEBI:15378"/>
        <dbReference type="ChEBI" id="CHEBI:29985"/>
        <dbReference type="ChEBI" id="CHEBI:30616"/>
        <dbReference type="ChEBI" id="CHEBI:33019"/>
        <dbReference type="ChEBI" id="CHEBI:57540"/>
        <dbReference type="ChEBI" id="CHEBI:58359"/>
        <dbReference type="ChEBI" id="CHEBI:58437"/>
        <dbReference type="ChEBI" id="CHEBI:456215"/>
        <dbReference type="EC" id="6.3.5.1"/>
    </reaction>
</comment>
<reference evidence="12" key="1">
    <citation type="journal article" date="2010" name="Stand. Genomic Sci.">
        <title>Complete genome sequence of Thermocrinis albus type strain (HI 11/12T).</title>
        <authorList>
            <person name="Wirth R."/>
            <person name="Sikorski J."/>
            <person name="Brambilla E."/>
            <person name="Misra M."/>
            <person name="Lapidus A."/>
            <person name="Copeland A."/>
            <person name="Nolan M."/>
            <person name="Lucas S."/>
            <person name="Chen F."/>
            <person name="Tice H."/>
            <person name="Cheng J.F."/>
            <person name="Han C."/>
            <person name="Detter J.C."/>
            <person name="Tapia R."/>
            <person name="Bruce D."/>
            <person name="Goodwin L."/>
            <person name="Pitluck S."/>
            <person name="Pati A."/>
            <person name="Anderson I."/>
            <person name="Ivanova N."/>
            <person name="Mavromatis K."/>
            <person name="Mikhailova N."/>
            <person name="Chen A."/>
            <person name="Palaniappan K."/>
            <person name="Bilek Y."/>
            <person name="Hader T."/>
            <person name="Land M."/>
            <person name="Hauser L."/>
            <person name="Chang Y.J."/>
            <person name="Jeffries C.D."/>
            <person name="Tindall B.J."/>
            <person name="Rohde M."/>
            <person name="Goker M."/>
            <person name="Bristow J."/>
            <person name="Eisen J.A."/>
            <person name="Markowitz V."/>
            <person name="Hugenholtz P."/>
            <person name="Kyrpides N.C."/>
            <person name="Klenk H.P."/>
        </authorList>
    </citation>
    <scope>NUCLEOTIDE SEQUENCE [LARGE SCALE GENOMIC DNA]</scope>
    <source>
        <strain evidence="12">DSM 14484 / JCM 11386 / HI 11/12</strain>
    </source>
</reference>
<protein>
    <recommendedName>
        <fullName evidence="7 8">Glutamine-dependent NAD(+) synthetase</fullName>
        <ecNumber evidence="7 8">6.3.5.1</ecNumber>
    </recommendedName>
    <alternativeName>
        <fullName evidence="7 8">NAD(+) synthase [glutamine-hydrolyzing]</fullName>
    </alternativeName>
</protein>
<evidence type="ECO:0000256" key="4">
    <source>
        <dbReference type="ARBA" id="ARBA00022741"/>
    </source>
</evidence>
<keyword evidence="4 7" id="KW-0547">Nucleotide-binding</keyword>
<comment type="function">
    <text evidence="7">Catalyzes the ATP-dependent amidation of deamido-NAD to form NAD. Uses L-glutamine as a nitrogen source.</text>
</comment>
<name>D3SP25_THEAH</name>
<dbReference type="Pfam" id="PF00795">
    <property type="entry name" value="CN_hydrolase"/>
    <property type="match status" value="1"/>
</dbReference>
<feature type="active site" description="For glutaminase activity" evidence="7">
    <location>
        <position position="110"/>
    </location>
</feature>
<feature type="active site" description="Proton acceptor; for glutaminase activity" evidence="7">
    <location>
        <position position="42"/>
    </location>
</feature>
<keyword evidence="5 7" id="KW-0067">ATP-binding</keyword>
<dbReference type="SUPFAM" id="SSF56317">
    <property type="entry name" value="Carbon-nitrogen hydrolase"/>
    <property type="match status" value="1"/>
</dbReference>
<accession>D3SP25</accession>
<dbReference type="CDD" id="cd07570">
    <property type="entry name" value="GAT_Gln-NAD-synth"/>
    <property type="match status" value="1"/>
</dbReference>
<dbReference type="Pfam" id="PF02540">
    <property type="entry name" value="NAD_synthase"/>
    <property type="match status" value="1"/>
</dbReference>
<dbReference type="UniPathway" id="UPA00253">
    <property type="reaction ID" value="UER00334"/>
</dbReference>
<dbReference type="PIRSF" id="PIRSF006630">
    <property type="entry name" value="NADS_GAT"/>
    <property type="match status" value="1"/>
</dbReference>
<evidence type="ECO:0000256" key="3">
    <source>
        <dbReference type="ARBA" id="ARBA00022598"/>
    </source>
</evidence>
<evidence type="ECO:0000256" key="5">
    <source>
        <dbReference type="ARBA" id="ARBA00022840"/>
    </source>
</evidence>
<dbReference type="GO" id="GO:0003952">
    <property type="term" value="F:NAD+ synthase (glutamine-hydrolyzing) activity"/>
    <property type="evidence" value="ECO:0007669"/>
    <property type="project" value="UniProtKB-UniRule"/>
</dbReference>
<feature type="binding site" evidence="7">
    <location>
        <position position="423"/>
    </location>
    <ligand>
        <name>deamido-NAD(+)</name>
        <dbReference type="ChEBI" id="CHEBI:58437"/>
        <note>ligand shared between two neighboring subunits</note>
    </ligand>
</feature>
<dbReference type="KEGG" id="tal:Thal_0277"/>
<evidence type="ECO:0000259" key="10">
    <source>
        <dbReference type="PROSITE" id="PS50263"/>
    </source>
</evidence>
<proteinExistence type="inferred from homology"/>
<dbReference type="CDD" id="cd00553">
    <property type="entry name" value="NAD_synthase"/>
    <property type="match status" value="1"/>
</dbReference>
<feature type="binding site" evidence="7">
    <location>
        <position position="533"/>
    </location>
    <ligand>
        <name>deamido-NAD(+)</name>
        <dbReference type="ChEBI" id="CHEBI:58437"/>
        <note>ligand shared between two neighboring subunits</note>
    </ligand>
</feature>
<dbReference type="GO" id="GO:0005737">
    <property type="term" value="C:cytoplasm"/>
    <property type="evidence" value="ECO:0007669"/>
    <property type="project" value="InterPro"/>
</dbReference>
<comment type="caution">
    <text evidence="7">Lacks conserved residue(s) required for the propagation of feature annotation.</text>
</comment>
<evidence type="ECO:0000256" key="8">
    <source>
        <dbReference type="PIRNR" id="PIRNR006630"/>
    </source>
</evidence>
<comment type="similarity">
    <text evidence="9">Belongs to the NAD synthetase family.</text>
</comment>
<organism evidence="11 12">
    <name type="scientific">Thermocrinis albus (strain DSM 14484 / JCM 11386 / HI 11/12)</name>
    <dbReference type="NCBI Taxonomy" id="638303"/>
    <lineage>
        <taxon>Bacteria</taxon>
        <taxon>Pseudomonadati</taxon>
        <taxon>Aquificota</taxon>
        <taxon>Aquificia</taxon>
        <taxon>Aquificales</taxon>
        <taxon>Aquificaceae</taxon>
        <taxon>Thermocrinis</taxon>
    </lineage>
</organism>
<feature type="binding site" evidence="7">
    <location>
        <position position="173"/>
    </location>
    <ligand>
        <name>L-glutamine</name>
        <dbReference type="ChEBI" id="CHEBI:58359"/>
    </ligand>
</feature>